<proteinExistence type="predicted"/>
<accession>A0A1J4Y2N1</accession>
<dbReference type="STRING" id="1805425.AUJ30_01625"/>
<dbReference type="AlphaFoldDB" id="A0A1J4Y2N1"/>
<sequence>MDFSQTLEWYGFIGLILGIVFIFGCTILEKNIKTFFSALLFFPIVVVFWPVVIYEWITGRQILLKFLFSKKPTKN</sequence>
<feature type="transmembrane region" description="Helical" evidence="1">
    <location>
        <begin position="35"/>
        <end position="57"/>
    </location>
</feature>
<evidence type="ECO:0000313" key="3">
    <source>
        <dbReference type="Proteomes" id="UP000182693"/>
    </source>
</evidence>
<keyword evidence="1" id="KW-0812">Transmembrane</keyword>
<dbReference type="EMBL" id="MNWX01000030">
    <property type="protein sequence ID" value="OIO65029.1"/>
    <property type="molecule type" value="Genomic_DNA"/>
</dbReference>
<reference evidence="2 3" key="1">
    <citation type="journal article" date="2016" name="Environ. Microbiol.">
        <title>Genomic resolution of a cold subsurface aquifer community provides metabolic insights for novel microbes adapted to high CO concentrations.</title>
        <authorList>
            <person name="Probst A.J."/>
            <person name="Castelle C.J."/>
            <person name="Singh A."/>
            <person name="Brown C.T."/>
            <person name="Anantharaman K."/>
            <person name="Sharon I."/>
            <person name="Hug L.A."/>
            <person name="Burstein D."/>
            <person name="Emerson J.B."/>
            <person name="Thomas B.C."/>
            <person name="Banfield J.F."/>
        </authorList>
    </citation>
    <scope>NUCLEOTIDE SEQUENCE [LARGE SCALE GENOMIC DNA]</scope>
    <source>
        <strain evidence="2">CG1_02_39_135</strain>
    </source>
</reference>
<evidence type="ECO:0000313" key="2">
    <source>
        <dbReference type="EMBL" id="OIO65029.1"/>
    </source>
</evidence>
<protein>
    <submittedName>
        <fullName evidence="2">Uncharacterized protein</fullName>
    </submittedName>
</protein>
<gene>
    <name evidence="2" type="ORF">AUJ30_01625</name>
</gene>
<comment type="caution">
    <text evidence="2">The sequence shown here is derived from an EMBL/GenBank/DDBJ whole genome shotgun (WGS) entry which is preliminary data.</text>
</comment>
<keyword evidence="1" id="KW-1133">Transmembrane helix</keyword>
<feature type="transmembrane region" description="Helical" evidence="1">
    <location>
        <begin position="6"/>
        <end position="28"/>
    </location>
</feature>
<organism evidence="2 3">
    <name type="scientific">Candidatus Wolfebacteria bacterium CG1_02_39_135</name>
    <dbReference type="NCBI Taxonomy" id="1805425"/>
    <lineage>
        <taxon>Bacteria</taxon>
        <taxon>Candidatus Wolfeibacteriota</taxon>
    </lineage>
</organism>
<dbReference type="Proteomes" id="UP000182693">
    <property type="component" value="Unassembled WGS sequence"/>
</dbReference>
<evidence type="ECO:0000256" key="1">
    <source>
        <dbReference type="SAM" id="Phobius"/>
    </source>
</evidence>
<name>A0A1J4Y2N1_9BACT</name>
<keyword evidence="1" id="KW-0472">Membrane</keyword>